<evidence type="ECO:0000313" key="5">
    <source>
        <dbReference type="Proteomes" id="UP001152795"/>
    </source>
</evidence>
<name>A0A6S7J4U2_PARCT</name>
<feature type="compositionally biased region" description="Low complexity" evidence="3">
    <location>
        <begin position="189"/>
        <end position="218"/>
    </location>
</feature>
<feature type="compositionally biased region" description="Basic and acidic residues" evidence="3">
    <location>
        <begin position="16"/>
        <end position="30"/>
    </location>
</feature>
<feature type="region of interest" description="Disordered" evidence="3">
    <location>
        <begin position="116"/>
        <end position="152"/>
    </location>
</feature>
<evidence type="ECO:0000256" key="1">
    <source>
        <dbReference type="ARBA" id="ARBA00004123"/>
    </source>
</evidence>
<proteinExistence type="predicted"/>
<protein>
    <submittedName>
        <fullName evidence="4">Uncharacterized protein</fullName>
    </submittedName>
</protein>
<feature type="compositionally biased region" description="Polar residues" evidence="3">
    <location>
        <begin position="219"/>
        <end position="250"/>
    </location>
</feature>
<dbReference type="Proteomes" id="UP001152795">
    <property type="component" value="Unassembled WGS sequence"/>
</dbReference>
<keyword evidence="5" id="KW-1185">Reference proteome</keyword>
<dbReference type="EMBL" id="CACRXK020013323">
    <property type="protein sequence ID" value="CAB4024951.1"/>
    <property type="molecule type" value="Genomic_DNA"/>
</dbReference>
<sequence length="283" mass="30467">NRFSALSHQPDPEPPSFHENRSQQSRDRAHSTTSQHSVTLDQKVDRVRKDMSEWHESGQWPLSCYAPFVNEPCFDGLMDVSPEEMRSEAYKANSGGNAAKYAQSLQQTMLKYRRRKEELATMSSSQLQDEISRSSQPSSTVPGGLFGNLASSPQSLGETSLFGESSVSMATSSTGLLGSSLQSMHTSGPFTSGPFTSSNPTTTPSTFFGSSPSAFGSTQVNNTPSSTSMFSEDNSSGAQTSTDGARSTTMTSLRCSEEDLKAFRAAHFVLGAVPECPPPIELC</sequence>
<comment type="subcellular location">
    <subcellularLocation>
        <location evidence="1">Nucleus</location>
    </subcellularLocation>
</comment>
<feature type="compositionally biased region" description="Polar residues" evidence="3">
    <location>
        <begin position="121"/>
        <end position="141"/>
    </location>
</feature>
<organism evidence="4 5">
    <name type="scientific">Paramuricea clavata</name>
    <name type="common">Red gorgonian</name>
    <name type="synonym">Violescent sea-whip</name>
    <dbReference type="NCBI Taxonomy" id="317549"/>
    <lineage>
        <taxon>Eukaryota</taxon>
        <taxon>Metazoa</taxon>
        <taxon>Cnidaria</taxon>
        <taxon>Anthozoa</taxon>
        <taxon>Octocorallia</taxon>
        <taxon>Malacalcyonacea</taxon>
        <taxon>Plexauridae</taxon>
        <taxon>Paramuricea</taxon>
    </lineage>
</organism>
<dbReference type="OrthoDB" id="20729at2759"/>
<dbReference type="GO" id="GO:0005634">
    <property type="term" value="C:nucleus"/>
    <property type="evidence" value="ECO:0007669"/>
    <property type="project" value="UniProtKB-SubCell"/>
</dbReference>
<feature type="region of interest" description="Disordered" evidence="3">
    <location>
        <begin position="179"/>
        <end position="250"/>
    </location>
</feature>
<comment type="caution">
    <text evidence="4">The sequence shown here is derived from an EMBL/GenBank/DDBJ whole genome shotgun (WGS) entry which is preliminary data.</text>
</comment>
<dbReference type="AlphaFoldDB" id="A0A6S7J4U2"/>
<gene>
    <name evidence="4" type="ORF">PACLA_8A028596</name>
</gene>
<reference evidence="4" key="1">
    <citation type="submission" date="2020-04" db="EMBL/GenBank/DDBJ databases">
        <authorList>
            <person name="Alioto T."/>
            <person name="Alioto T."/>
            <person name="Gomez Garrido J."/>
        </authorList>
    </citation>
    <scope>NUCLEOTIDE SEQUENCE</scope>
    <source>
        <strain evidence="4">A484AB</strain>
    </source>
</reference>
<feature type="region of interest" description="Disordered" evidence="3">
    <location>
        <begin position="1"/>
        <end position="44"/>
    </location>
</feature>
<accession>A0A6S7J4U2</accession>
<feature type="compositionally biased region" description="Polar residues" evidence="3">
    <location>
        <begin position="31"/>
        <end position="40"/>
    </location>
</feature>
<evidence type="ECO:0000256" key="2">
    <source>
        <dbReference type="ARBA" id="ARBA00023242"/>
    </source>
</evidence>
<evidence type="ECO:0000256" key="3">
    <source>
        <dbReference type="SAM" id="MobiDB-lite"/>
    </source>
</evidence>
<keyword evidence="2" id="KW-0539">Nucleus</keyword>
<evidence type="ECO:0000313" key="4">
    <source>
        <dbReference type="EMBL" id="CAB4024951.1"/>
    </source>
</evidence>
<dbReference type="PANTHER" id="PTHR46527:SF1">
    <property type="entry name" value="NUCLEOPORIN NUP42"/>
    <property type="match status" value="1"/>
</dbReference>
<dbReference type="PANTHER" id="PTHR46527">
    <property type="entry name" value="NUCLEOPORIN-LIKE PROTEIN 2"/>
    <property type="match status" value="1"/>
</dbReference>
<feature type="non-terminal residue" evidence="4">
    <location>
        <position position="283"/>
    </location>
</feature>
<dbReference type="InterPro" id="IPR051767">
    <property type="entry name" value="Nucleoporin_NUP42"/>
</dbReference>